<dbReference type="GO" id="GO:0071555">
    <property type="term" value="P:cell wall organization"/>
    <property type="evidence" value="ECO:0007669"/>
    <property type="project" value="UniProtKB-KW"/>
</dbReference>
<accession>A0A7W8VD76</accession>
<gene>
    <name evidence="7" type="primary">mltG</name>
    <name evidence="9" type="ORF">HDA36_002036</name>
</gene>
<keyword evidence="4 7" id="KW-0472">Membrane</keyword>
<dbReference type="EC" id="4.2.2.29" evidence="7"/>
<proteinExistence type="inferred from homology"/>
<dbReference type="GO" id="GO:0008932">
    <property type="term" value="F:lytic endotransglycosylase activity"/>
    <property type="evidence" value="ECO:0007669"/>
    <property type="project" value="UniProtKB-UniRule"/>
</dbReference>
<protein>
    <recommendedName>
        <fullName evidence="7">Endolytic murein transglycosylase</fullName>
        <ecNumber evidence="7">4.2.2.29</ecNumber>
    </recommendedName>
    <alternativeName>
        <fullName evidence="7">Peptidoglycan lytic transglycosylase</fullName>
    </alternativeName>
    <alternativeName>
        <fullName evidence="7">Peptidoglycan polymerization terminase</fullName>
    </alternativeName>
</protein>
<comment type="subcellular location">
    <subcellularLocation>
        <location evidence="7">Cell membrane</location>
        <topology evidence="7">Single-pass membrane protein</topology>
    </subcellularLocation>
</comment>
<evidence type="ECO:0000313" key="10">
    <source>
        <dbReference type="Proteomes" id="UP000572635"/>
    </source>
</evidence>
<dbReference type="PANTHER" id="PTHR30518:SF2">
    <property type="entry name" value="ENDOLYTIC MUREIN TRANSGLYCOSYLASE"/>
    <property type="match status" value="1"/>
</dbReference>
<dbReference type="AlphaFoldDB" id="A0A7W8VD76"/>
<comment type="function">
    <text evidence="7">Functions as a peptidoglycan terminase that cleaves nascent peptidoglycan strands endolytically to terminate their elongation.</text>
</comment>
<dbReference type="NCBIfam" id="TIGR00247">
    <property type="entry name" value="endolytic transglycosylase MltG"/>
    <property type="match status" value="1"/>
</dbReference>
<keyword evidence="10" id="KW-1185">Reference proteome</keyword>
<evidence type="ECO:0000313" key="9">
    <source>
        <dbReference type="EMBL" id="MBB5431952.1"/>
    </source>
</evidence>
<keyword evidence="1 7" id="KW-1003">Cell membrane</keyword>
<evidence type="ECO:0000256" key="4">
    <source>
        <dbReference type="ARBA" id="ARBA00023136"/>
    </source>
</evidence>
<evidence type="ECO:0000256" key="8">
    <source>
        <dbReference type="SAM" id="MobiDB-lite"/>
    </source>
</evidence>
<dbReference type="HAMAP" id="MF_02065">
    <property type="entry name" value="MltG"/>
    <property type="match status" value="1"/>
</dbReference>
<organism evidence="9 10">
    <name type="scientific">Nocardiopsis composta</name>
    <dbReference type="NCBI Taxonomy" id="157465"/>
    <lineage>
        <taxon>Bacteria</taxon>
        <taxon>Bacillati</taxon>
        <taxon>Actinomycetota</taxon>
        <taxon>Actinomycetes</taxon>
        <taxon>Streptosporangiales</taxon>
        <taxon>Nocardiopsidaceae</taxon>
        <taxon>Nocardiopsis</taxon>
    </lineage>
</organism>
<dbReference type="RefSeq" id="WP_184391590.1">
    <property type="nucleotide sequence ID" value="NZ_JACHDB010000001.1"/>
</dbReference>
<feature type="site" description="Important for catalytic activity" evidence="7">
    <location>
        <position position="600"/>
    </location>
</feature>
<keyword evidence="3 7" id="KW-1133">Transmembrane helix</keyword>
<keyword evidence="5 7" id="KW-0456">Lyase</keyword>
<dbReference type="Proteomes" id="UP000572635">
    <property type="component" value="Unassembled WGS sequence"/>
</dbReference>
<evidence type="ECO:0000256" key="3">
    <source>
        <dbReference type="ARBA" id="ARBA00022989"/>
    </source>
</evidence>
<feature type="compositionally biased region" description="Basic and acidic residues" evidence="8">
    <location>
        <begin position="241"/>
        <end position="262"/>
    </location>
</feature>
<dbReference type="InterPro" id="IPR003770">
    <property type="entry name" value="MLTG-like"/>
</dbReference>
<name>A0A7W8VD76_9ACTN</name>
<feature type="compositionally biased region" description="Acidic residues" evidence="8">
    <location>
        <begin position="310"/>
        <end position="320"/>
    </location>
</feature>
<feature type="transmembrane region" description="Helical" evidence="7">
    <location>
        <begin position="384"/>
        <end position="403"/>
    </location>
</feature>
<keyword evidence="6 7" id="KW-0961">Cell wall biogenesis/degradation</keyword>
<dbReference type="Pfam" id="PF02618">
    <property type="entry name" value="YceG"/>
    <property type="match status" value="1"/>
</dbReference>
<dbReference type="GO" id="GO:0005886">
    <property type="term" value="C:plasma membrane"/>
    <property type="evidence" value="ECO:0007669"/>
    <property type="project" value="UniProtKB-SubCell"/>
</dbReference>
<evidence type="ECO:0000256" key="2">
    <source>
        <dbReference type="ARBA" id="ARBA00022692"/>
    </source>
</evidence>
<feature type="compositionally biased region" description="Basic and acidic residues" evidence="8">
    <location>
        <begin position="20"/>
        <end position="32"/>
    </location>
</feature>
<dbReference type="GO" id="GO:0009252">
    <property type="term" value="P:peptidoglycan biosynthetic process"/>
    <property type="evidence" value="ECO:0007669"/>
    <property type="project" value="UniProtKB-UniRule"/>
</dbReference>
<feature type="region of interest" description="Disordered" evidence="8">
    <location>
        <begin position="1"/>
        <end position="381"/>
    </location>
</feature>
<keyword evidence="2 7" id="KW-0812">Transmembrane</keyword>
<comment type="similarity">
    <text evidence="7">Belongs to the transglycosylase MltG family.</text>
</comment>
<reference evidence="9 10" key="1">
    <citation type="submission" date="2020-08" db="EMBL/GenBank/DDBJ databases">
        <title>Sequencing the genomes of 1000 actinobacteria strains.</title>
        <authorList>
            <person name="Klenk H.-P."/>
        </authorList>
    </citation>
    <scope>NUCLEOTIDE SEQUENCE [LARGE SCALE GENOMIC DNA]</scope>
    <source>
        <strain evidence="9 10">DSM 44551</strain>
    </source>
</reference>
<evidence type="ECO:0000256" key="6">
    <source>
        <dbReference type="ARBA" id="ARBA00023316"/>
    </source>
</evidence>
<dbReference type="CDD" id="cd08010">
    <property type="entry name" value="MltG_like"/>
    <property type="match status" value="1"/>
</dbReference>
<dbReference type="EMBL" id="JACHDB010000001">
    <property type="protein sequence ID" value="MBB5431952.1"/>
    <property type="molecule type" value="Genomic_DNA"/>
</dbReference>
<dbReference type="Gene3D" id="3.30.1490.480">
    <property type="entry name" value="Endolytic murein transglycosylase"/>
    <property type="match status" value="1"/>
</dbReference>
<feature type="compositionally biased region" description="Basic and acidic residues" evidence="8">
    <location>
        <begin position="82"/>
        <end position="96"/>
    </location>
</feature>
<evidence type="ECO:0000256" key="5">
    <source>
        <dbReference type="ARBA" id="ARBA00023239"/>
    </source>
</evidence>
<feature type="compositionally biased region" description="Basic and acidic residues" evidence="8">
    <location>
        <begin position="181"/>
        <end position="200"/>
    </location>
</feature>
<evidence type="ECO:0000256" key="7">
    <source>
        <dbReference type="HAMAP-Rule" id="MF_02065"/>
    </source>
</evidence>
<comment type="caution">
    <text evidence="9">The sequence shown here is derived from an EMBL/GenBank/DDBJ whole genome shotgun (WGS) entry which is preliminary data.</text>
</comment>
<comment type="catalytic activity">
    <reaction evidence="7">
        <text>a peptidoglycan chain = a peptidoglycan chain with N-acetyl-1,6-anhydromuramyl-[peptide] at the reducing end + a peptidoglycan chain with N-acetylglucosamine at the non-reducing end.</text>
        <dbReference type="EC" id="4.2.2.29"/>
    </reaction>
</comment>
<evidence type="ECO:0000256" key="1">
    <source>
        <dbReference type="ARBA" id="ARBA00022475"/>
    </source>
</evidence>
<feature type="compositionally biased region" description="Basic residues" evidence="8">
    <location>
        <begin position="363"/>
        <end position="381"/>
    </location>
</feature>
<feature type="compositionally biased region" description="Basic and acidic residues" evidence="8">
    <location>
        <begin position="211"/>
        <end position="223"/>
    </location>
</feature>
<sequence>MNDDTQDDRYGGRRYRGRRERMEPRSEARSADDPLTGPTPAADPLTDPWPSAPRGSRHRSTGTVPREGDPLTDPWSAARQDTGAHRYADTGGHRYSDTGAQPRTDTGGHRYSDTDTGARSYAADPSGAAPRRGRRRKPETDPDAQGPVRPAAPAEEERRPRGRRHRRAAEEDDPLGFGALRDSDDHPDPFEEPLRHRTLDFDAVPVRRRQNRAESAREEEPPRRGRRRRAEPEPPAEPVAEEPKPRRSRRSAPERAEAEAPPRRRRRRAAEEPEPAPVQAEPYGAGPDEDPREAEEAPRRRRRRRRAEEDAPEPEPAAEEPEPRRRRRRRAEPERPEEPEAEEAAEAAPEPPGDEEDDEGRSRRGRRSGRRSAGRGRKRGGRKMTLLAAGAALLVVVGAGGFVTRTYLLPADYDGAGSGEVEVVVPEGATGAQIGDILEEAGVVASSRAFVNALDGGAHPSPGTYLMRSEMSADAAAELLLDPAARIGVKVTVKEGERSDAILAQLSEQVGIPLEELEAAYEDTDALGLPEYADKGAEGYLFPDTYTFSPDDSAEEVLSAMVRRFDQAAEDPGIDLENRAGDVDLDPNEVMSVAAIVQAETGSVEDMPKIAAVVYNRLDEGMELGMDSTCFYVIGEHGIALSNDQLAECKEADSDYATYGRTGLPAGPIVSPGEDAMKAALDPADGDWLYFVATDPEQGTTEFAETYEEFLTLKERFQNNWQGE</sequence>
<dbReference type="PANTHER" id="PTHR30518">
    <property type="entry name" value="ENDOLYTIC MUREIN TRANSGLYCOSYLASE"/>
    <property type="match status" value="1"/>
</dbReference>